<dbReference type="GO" id="GO:0005829">
    <property type="term" value="C:cytosol"/>
    <property type="evidence" value="ECO:0007669"/>
    <property type="project" value="TreeGrafter"/>
</dbReference>
<dbReference type="Pfam" id="PF00326">
    <property type="entry name" value="Peptidase_S9"/>
    <property type="match status" value="1"/>
</dbReference>
<dbReference type="SUPFAM" id="SSF53474">
    <property type="entry name" value="alpha/beta-Hydrolases"/>
    <property type="match status" value="1"/>
</dbReference>
<accession>A0A1H4KMY8</accession>
<dbReference type="InterPro" id="IPR029058">
    <property type="entry name" value="AB_hydrolase_fold"/>
</dbReference>
<dbReference type="SUPFAM" id="SSF50993">
    <property type="entry name" value="Peptidase/esterase 'gauge' domain"/>
    <property type="match status" value="1"/>
</dbReference>
<proteinExistence type="predicted"/>
<feature type="compositionally biased region" description="Polar residues" evidence="1">
    <location>
        <begin position="271"/>
        <end position="280"/>
    </location>
</feature>
<dbReference type="RefSeq" id="WP_139244634.1">
    <property type="nucleotide sequence ID" value="NZ_FNSN01000003.1"/>
</dbReference>
<organism evidence="3 4">
    <name type="scientific">Arthrobacter woluwensis</name>
    <dbReference type="NCBI Taxonomy" id="156980"/>
    <lineage>
        <taxon>Bacteria</taxon>
        <taxon>Bacillati</taxon>
        <taxon>Actinomycetota</taxon>
        <taxon>Actinomycetes</taxon>
        <taxon>Micrococcales</taxon>
        <taxon>Micrococcaceae</taxon>
        <taxon>Arthrobacter</taxon>
    </lineage>
</organism>
<dbReference type="Proteomes" id="UP000182652">
    <property type="component" value="Unassembled WGS sequence"/>
</dbReference>
<evidence type="ECO:0000313" key="4">
    <source>
        <dbReference type="Proteomes" id="UP000182652"/>
    </source>
</evidence>
<evidence type="ECO:0000256" key="1">
    <source>
        <dbReference type="SAM" id="MobiDB-lite"/>
    </source>
</evidence>
<dbReference type="InterPro" id="IPR001375">
    <property type="entry name" value="Peptidase_S9_cat"/>
</dbReference>
<sequence length="662" mass="69640">MNGIPGSGPGQERFRRLLRRWDASPRQGIPQLSGDVAVFLWRGRDDPQPALHVASTTSLRNAWDLRSGPPPATSPGTPLPTPDGLLVRGFALAPDGSHVAALLSGVGEELARVWLLAPDRPARPLLGARSWHAVPVWTHGGERLWVLDGSPGAQRLVAWLLRDAEEGTSPSATPSVVPFPDGLAGDLPGRRLTLGADGEALSLRSRAPGRPEQQWTHDGGAWVPLDVTGAAGGPGSAAPPPVPSRPGAEPASTPTPRSMRAAERPDIEQPGSKQPGSEQPGSERELARLATATGTLRAVERDGVTTVDLEGSELVRLGPAERLQELSVSRTAAGDPPDGTLWIRTASPERPSAVVCLPLPHQPGGPPLTAPLQAPIGPPGAARARPRLTGAPEDIVHRRLLATADDGTSIPLIASVRADALGPDGLPRSPAPLLLSCYGGFGVRHHPEAEPSVPAWLEAGGVHVAAQLRGGGELGPAWHEAGRGSGKTRTVRDLLDVARFLAAEGWTTPRRTVAVGASHGGFVVTAAALRDPSAFGGVIAVAPLLDIVDLDRHGLGGQWRHEFGADGEWPPEERAAASPLHVLRRTGRLDEAPALLCCVMGRDERVDNEAAREFVRLYRDRGGQAWLREEADSGHGQRRASDVLDFSATVLAFARAVADRDA</sequence>
<dbReference type="InterPro" id="IPR002470">
    <property type="entry name" value="Peptidase_S9A"/>
</dbReference>
<evidence type="ECO:0000313" key="3">
    <source>
        <dbReference type="EMBL" id="SEB59282.1"/>
    </source>
</evidence>
<protein>
    <submittedName>
        <fullName evidence="3">Prolyl oligopeptidase family protein</fullName>
    </submittedName>
</protein>
<dbReference type="InterPro" id="IPR051167">
    <property type="entry name" value="Prolyl_oligopep/macrocyclase"/>
</dbReference>
<dbReference type="STRING" id="156980.SAMN04489745_0700"/>
<keyword evidence="4" id="KW-1185">Reference proteome</keyword>
<dbReference type="Gene3D" id="3.40.50.1820">
    <property type="entry name" value="alpha/beta hydrolase"/>
    <property type="match status" value="1"/>
</dbReference>
<dbReference type="GO" id="GO:0006508">
    <property type="term" value="P:proteolysis"/>
    <property type="evidence" value="ECO:0007669"/>
    <property type="project" value="InterPro"/>
</dbReference>
<dbReference type="PANTHER" id="PTHR42881">
    <property type="entry name" value="PROLYL ENDOPEPTIDASE"/>
    <property type="match status" value="1"/>
</dbReference>
<reference evidence="3 4" key="1">
    <citation type="submission" date="2016-10" db="EMBL/GenBank/DDBJ databases">
        <authorList>
            <person name="de Groot N.N."/>
        </authorList>
    </citation>
    <scope>NUCLEOTIDE SEQUENCE [LARGE SCALE GENOMIC DNA]</scope>
    <source>
        <strain evidence="3 4">DSM 10495</strain>
    </source>
</reference>
<dbReference type="PRINTS" id="PR00862">
    <property type="entry name" value="PROLIGOPTASE"/>
</dbReference>
<dbReference type="GO" id="GO:0004252">
    <property type="term" value="F:serine-type endopeptidase activity"/>
    <property type="evidence" value="ECO:0007669"/>
    <property type="project" value="InterPro"/>
</dbReference>
<name>A0A1H4KMY8_9MICC</name>
<gene>
    <name evidence="3" type="ORF">SAMN04489745_0700</name>
</gene>
<feature type="domain" description="Peptidase S9 prolyl oligopeptidase catalytic" evidence="2">
    <location>
        <begin position="454"/>
        <end position="658"/>
    </location>
</feature>
<dbReference type="GO" id="GO:0070012">
    <property type="term" value="F:oligopeptidase activity"/>
    <property type="evidence" value="ECO:0007669"/>
    <property type="project" value="TreeGrafter"/>
</dbReference>
<feature type="region of interest" description="Disordered" evidence="1">
    <location>
        <begin position="204"/>
        <end position="284"/>
    </location>
</feature>
<dbReference type="EMBL" id="FNSN01000003">
    <property type="protein sequence ID" value="SEB59282.1"/>
    <property type="molecule type" value="Genomic_DNA"/>
</dbReference>
<dbReference type="AlphaFoldDB" id="A0A1H4KMY8"/>
<dbReference type="PANTHER" id="PTHR42881:SF13">
    <property type="entry name" value="PROLYL ENDOPEPTIDASE"/>
    <property type="match status" value="1"/>
</dbReference>
<evidence type="ECO:0000259" key="2">
    <source>
        <dbReference type="Pfam" id="PF00326"/>
    </source>
</evidence>